<proteinExistence type="predicted"/>
<dbReference type="EMBL" id="ABLK01000056">
    <property type="protein sequence ID" value="EDT41957.1"/>
    <property type="molecule type" value="Genomic_DNA"/>
</dbReference>
<gene>
    <name evidence="1" type="ORF">BamMEX5DRAFT_2290</name>
</gene>
<comment type="caution">
    <text evidence="1">The sequence shown here is derived from an EMBL/GenBank/DDBJ whole genome shotgun (WGS) entry which is preliminary data.</text>
</comment>
<evidence type="ECO:0000313" key="1">
    <source>
        <dbReference type="EMBL" id="EDT41957.1"/>
    </source>
</evidence>
<protein>
    <submittedName>
        <fullName evidence="1">Uncharacterized protein</fullName>
    </submittedName>
</protein>
<dbReference type="Proteomes" id="UP000004814">
    <property type="component" value="Unassembled WGS sequence"/>
</dbReference>
<sequence>MALHRARRSWHGMAWCRRPLTADDIEQLVGRDLVEQFGEDVTVGDVLMRHQRGAHLTGIRVEAEMHLAPRAALRVTVLAHLPFAFAVDLHAGAVDHQMDRLAVVNDRQLDLKRLRTAAERRVIRHGQGGESQFAQALREALQRAQRQANTVLMPSSAWISVTR</sequence>
<organism evidence="1 2">
    <name type="scientific">Burkholderia ambifaria MEX-5</name>
    <dbReference type="NCBI Taxonomy" id="396597"/>
    <lineage>
        <taxon>Bacteria</taxon>
        <taxon>Pseudomonadati</taxon>
        <taxon>Pseudomonadota</taxon>
        <taxon>Betaproteobacteria</taxon>
        <taxon>Burkholderiales</taxon>
        <taxon>Burkholderiaceae</taxon>
        <taxon>Burkholderia</taxon>
        <taxon>Burkholderia cepacia complex</taxon>
    </lineage>
</organism>
<name>B1T3C4_9BURK</name>
<accession>B1T3C4</accession>
<dbReference type="PATRIC" id="fig|396597.7.peg.5890"/>
<evidence type="ECO:0000313" key="2">
    <source>
        <dbReference type="Proteomes" id="UP000004814"/>
    </source>
</evidence>
<reference evidence="1 2" key="1">
    <citation type="submission" date="2008-03" db="EMBL/GenBank/DDBJ databases">
        <title>Sequencing of the draft genome and assembly of Burkholderia ambifaria MEX-5.</title>
        <authorList>
            <consortium name="US DOE Joint Genome Institute (JGI-PGF)"/>
            <person name="Copeland A."/>
            <person name="Lucas S."/>
            <person name="Lapidus A."/>
            <person name="Glavina del Rio T."/>
            <person name="Dalin E."/>
            <person name="Tice H."/>
            <person name="Bruce D."/>
            <person name="Goodwin L."/>
            <person name="Pitluck S."/>
            <person name="Larimer F."/>
            <person name="Land M.L."/>
            <person name="Hauser L."/>
            <person name="Tiedje J."/>
            <person name="Richardson P."/>
        </authorList>
    </citation>
    <scope>NUCLEOTIDE SEQUENCE [LARGE SCALE GENOMIC DNA]</scope>
    <source>
        <strain evidence="1 2">MEX-5</strain>
    </source>
</reference>
<dbReference type="AlphaFoldDB" id="B1T3C4"/>